<dbReference type="AlphaFoldDB" id="A0A1N7S299"/>
<keyword evidence="2" id="KW-1185">Reference proteome</keyword>
<dbReference type="EMBL" id="CYGY02000030">
    <property type="protein sequence ID" value="SIT41515.1"/>
    <property type="molecule type" value="Genomic_DNA"/>
</dbReference>
<proteinExistence type="predicted"/>
<dbReference type="Proteomes" id="UP000195569">
    <property type="component" value="Unassembled WGS sequence"/>
</dbReference>
<organism evidence="1 2">
    <name type="scientific">Paraburkholderia piptadeniae</name>
    <dbReference type="NCBI Taxonomy" id="1701573"/>
    <lineage>
        <taxon>Bacteria</taxon>
        <taxon>Pseudomonadati</taxon>
        <taxon>Pseudomonadota</taxon>
        <taxon>Betaproteobacteria</taxon>
        <taxon>Burkholderiales</taxon>
        <taxon>Burkholderiaceae</taxon>
        <taxon>Paraburkholderia</taxon>
    </lineage>
</organism>
<evidence type="ECO:0000313" key="1">
    <source>
        <dbReference type="EMBL" id="SIT41515.1"/>
    </source>
</evidence>
<sequence length="73" mass="8204">MFAWLPRLFCASAVQANRVSAPVYPERPLGPDSLNLPRSVGSLVRELFFSGYLTEQMFIVCWCEKAMMLNGCS</sequence>
<accession>A0A1N7S299</accession>
<evidence type="ECO:0000313" key="2">
    <source>
        <dbReference type="Proteomes" id="UP000195569"/>
    </source>
</evidence>
<comment type="caution">
    <text evidence="1">The sequence shown here is derived from an EMBL/GenBank/DDBJ whole genome shotgun (WGS) entry which is preliminary data.</text>
</comment>
<protein>
    <submittedName>
        <fullName evidence="1">Uncharacterized protein</fullName>
    </submittedName>
</protein>
<name>A0A1N7S299_9BURK</name>
<gene>
    <name evidence="1" type="ORF">BN2476_300047</name>
</gene>
<reference evidence="1" key="1">
    <citation type="submission" date="2016-12" db="EMBL/GenBank/DDBJ databases">
        <authorList>
            <person name="Moulin L."/>
        </authorList>
    </citation>
    <scope>NUCLEOTIDE SEQUENCE [LARGE SCALE GENOMIC DNA]</scope>
    <source>
        <strain evidence="1">STM 7183</strain>
    </source>
</reference>